<evidence type="ECO:0000256" key="1">
    <source>
        <dbReference type="ARBA" id="ARBA00022553"/>
    </source>
</evidence>
<dbReference type="SMART" id="SM00421">
    <property type="entry name" value="HTH_LUXR"/>
    <property type="match status" value="1"/>
</dbReference>
<feature type="domain" description="Response regulatory" evidence="7">
    <location>
        <begin position="7"/>
        <end position="121"/>
    </location>
</feature>
<dbReference type="InterPro" id="IPR011006">
    <property type="entry name" value="CheY-like_superfamily"/>
</dbReference>
<dbReference type="GO" id="GO:0003677">
    <property type="term" value="F:DNA binding"/>
    <property type="evidence" value="ECO:0007669"/>
    <property type="project" value="UniProtKB-KW"/>
</dbReference>
<dbReference type="AlphaFoldDB" id="A0A956RR29"/>
<accession>A0A956RR29</accession>
<evidence type="ECO:0000256" key="2">
    <source>
        <dbReference type="ARBA" id="ARBA00023015"/>
    </source>
</evidence>
<protein>
    <submittedName>
        <fullName evidence="8">Response regulator transcription factor</fullName>
    </submittedName>
</protein>
<evidence type="ECO:0000259" key="6">
    <source>
        <dbReference type="PROSITE" id="PS50043"/>
    </source>
</evidence>
<dbReference type="CDD" id="cd06170">
    <property type="entry name" value="LuxR_C_like"/>
    <property type="match status" value="1"/>
</dbReference>
<feature type="domain" description="HTH luxR-type" evidence="6">
    <location>
        <begin position="137"/>
        <end position="202"/>
    </location>
</feature>
<dbReference type="InterPro" id="IPR036388">
    <property type="entry name" value="WH-like_DNA-bd_sf"/>
</dbReference>
<organism evidence="8 9">
    <name type="scientific">Eiseniibacteriota bacterium</name>
    <dbReference type="NCBI Taxonomy" id="2212470"/>
    <lineage>
        <taxon>Bacteria</taxon>
        <taxon>Candidatus Eiseniibacteriota</taxon>
    </lineage>
</organism>
<evidence type="ECO:0000256" key="4">
    <source>
        <dbReference type="ARBA" id="ARBA00023163"/>
    </source>
</evidence>
<dbReference type="PROSITE" id="PS50110">
    <property type="entry name" value="RESPONSE_REGULATORY"/>
    <property type="match status" value="1"/>
</dbReference>
<dbReference type="Gene3D" id="3.40.50.2300">
    <property type="match status" value="1"/>
</dbReference>
<dbReference type="InterPro" id="IPR001789">
    <property type="entry name" value="Sig_transdc_resp-reg_receiver"/>
</dbReference>
<dbReference type="CDD" id="cd17537">
    <property type="entry name" value="REC_FixJ"/>
    <property type="match status" value="1"/>
</dbReference>
<evidence type="ECO:0000313" key="9">
    <source>
        <dbReference type="Proteomes" id="UP000697710"/>
    </source>
</evidence>
<sequence length="214" mass="23866">MKTSDPMVFLVDDDPGIRKAMHAVMDSVGLPLESFESAEDFLERRDAARPGCLLLDLRMPGMNGLDLLHMLRTEGDTIPVIFISGHGDVPSAVQAMRSGADDFLEKPFSDTLLVDRVREAFREDERRRKRRTREVEVRRRLGSLTRREAQVMELVIAGHSSKDIAAELGISLKTVEHHRIHLLDKMRVDTAVDLTREVVAAGLAGTTKGNQPST</sequence>
<keyword evidence="3" id="KW-0238">DNA-binding</keyword>
<dbReference type="SUPFAM" id="SSF46894">
    <property type="entry name" value="C-terminal effector domain of the bipartite response regulators"/>
    <property type="match status" value="1"/>
</dbReference>
<dbReference type="PROSITE" id="PS50043">
    <property type="entry name" value="HTH_LUXR_2"/>
    <property type="match status" value="1"/>
</dbReference>
<dbReference type="Proteomes" id="UP000697710">
    <property type="component" value="Unassembled WGS sequence"/>
</dbReference>
<evidence type="ECO:0000313" key="8">
    <source>
        <dbReference type="EMBL" id="MCA9729928.1"/>
    </source>
</evidence>
<dbReference type="FunFam" id="3.40.50.2300:FF:000018">
    <property type="entry name" value="DNA-binding transcriptional regulator NtrC"/>
    <property type="match status" value="1"/>
</dbReference>
<comment type="caution">
    <text evidence="8">The sequence shown here is derived from an EMBL/GenBank/DDBJ whole genome shotgun (WGS) entry which is preliminary data.</text>
</comment>
<evidence type="ECO:0000259" key="7">
    <source>
        <dbReference type="PROSITE" id="PS50110"/>
    </source>
</evidence>
<dbReference type="SUPFAM" id="SSF52172">
    <property type="entry name" value="CheY-like"/>
    <property type="match status" value="1"/>
</dbReference>
<feature type="modified residue" description="4-aspartylphosphate" evidence="5">
    <location>
        <position position="56"/>
    </location>
</feature>
<gene>
    <name evidence="8" type="ORF">KC729_19750</name>
</gene>
<dbReference type="Pfam" id="PF00196">
    <property type="entry name" value="GerE"/>
    <property type="match status" value="1"/>
</dbReference>
<dbReference type="InterPro" id="IPR000792">
    <property type="entry name" value="Tscrpt_reg_LuxR_C"/>
</dbReference>
<dbReference type="EMBL" id="JAGQHR010000903">
    <property type="protein sequence ID" value="MCA9729928.1"/>
    <property type="molecule type" value="Genomic_DNA"/>
</dbReference>
<reference evidence="8" key="1">
    <citation type="submission" date="2020-04" db="EMBL/GenBank/DDBJ databases">
        <authorList>
            <person name="Zhang T."/>
        </authorList>
    </citation>
    <scope>NUCLEOTIDE SEQUENCE</scope>
    <source>
        <strain evidence="8">HKST-UBA01</strain>
    </source>
</reference>
<evidence type="ECO:0000256" key="3">
    <source>
        <dbReference type="ARBA" id="ARBA00023125"/>
    </source>
</evidence>
<evidence type="ECO:0000256" key="5">
    <source>
        <dbReference type="PROSITE-ProRule" id="PRU00169"/>
    </source>
</evidence>
<name>A0A956RR29_UNCEI</name>
<dbReference type="SMART" id="SM00448">
    <property type="entry name" value="REC"/>
    <property type="match status" value="1"/>
</dbReference>
<dbReference type="Gene3D" id="1.10.10.10">
    <property type="entry name" value="Winged helix-like DNA-binding domain superfamily/Winged helix DNA-binding domain"/>
    <property type="match status" value="1"/>
</dbReference>
<reference evidence="8" key="2">
    <citation type="journal article" date="2021" name="Microbiome">
        <title>Successional dynamics and alternative stable states in a saline activated sludge microbial community over 9 years.</title>
        <authorList>
            <person name="Wang Y."/>
            <person name="Ye J."/>
            <person name="Ju F."/>
            <person name="Liu L."/>
            <person name="Boyd J.A."/>
            <person name="Deng Y."/>
            <person name="Parks D.H."/>
            <person name="Jiang X."/>
            <person name="Yin X."/>
            <person name="Woodcroft B.J."/>
            <person name="Tyson G.W."/>
            <person name="Hugenholtz P."/>
            <person name="Polz M.F."/>
            <person name="Zhang T."/>
        </authorList>
    </citation>
    <scope>NUCLEOTIDE SEQUENCE</scope>
    <source>
        <strain evidence="8">HKST-UBA01</strain>
    </source>
</reference>
<keyword evidence="4" id="KW-0804">Transcription</keyword>
<dbReference type="GO" id="GO:0000160">
    <property type="term" value="P:phosphorelay signal transduction system"/>
    <property type="evidence" value="ECO:0007669"/>
    <property type="project" value="InterPro"/>
</dbReference>
<dbReference type="InterPro" id="IPR016032">
    <property type="entry name" value="Sig_transdc_resp-reg_C-effctor"/>
</dbReference>
<proteinExistence type="predicted"/>
<keyword evidence="1 5" id="KW-0597">Phosphoprotein</keyword>
<dbReference type="Pfam" id="PF00072">
    <property type="entry name" value="Response_reg"/>
    <property type="match status" value="1"/>
</dbReference>
<dbReference type="GO" id="GO:0006355">
    <property type="term" value="P:regulation of DNA-templated transcription"/>
    <property type="evidence" value="ECO:0007669"/>
    <property type="project" value="InterPro"/>
</dbReference>
<dbReference type="PRINTS" id="PR00038">
    <property type="entry name" value="HTHLUXR"/>
</dbReference>
<dbReference type="PANTHER" id="PTHR44688:SF16">
    <property type="entry name" value="DNA-BINDING TRANSCRIPTIONAL ACTIVATOR DEVR_DOSR"/>
    <property type="match status" value="1"/>
</dbReference>
<keyword evidence="2" id="KW-0805">Transcription regulation</keyword>
<dbReference type="PANTHER" id="PTHR44688">
    <property type="entry name" value="DNA-BINDING TRANSCRIPTIONAL ACTIVATOR DEVR_DOSR"/>
    <property type="match status" value="1"/>
</dbReference>
<dbReference type="PROSITE" id="PS00622">
    <property type="entry name" value="HTH_LUXR_1"/>
    <property type="match status" value="1"/>
</dbReference>